<evidence type="ECO:0000313" key="1">
    <source>
        <dbReference type="EMBL" id="RGW45022.1"/>
    </source>
</evidence>
<organism evidence="1 2">
    <name type="scientific">Segatella copri</name>
    <dbReference type="NCBI Taxonomy" id="165179"/>
    <lineage>
        <taxon>Bacteria</taxon>
        <taxon>Pseudomonadati</taxon>
        <taxon>Bacteroidota</taxon>
        <taxon>Bacteroidia</taxon>
        <taxon>Bacteroidales</taxon>
        <taxon>Prevotellaceae</taxon>
        <taxon>Segatella</taxon>
    </lineage>
</organism>
<name>A0AA92TZQ1_9BACT</name>
<evidence type="ECO:0000313" key="2">
    <source>
        <dbReference type="Proteomes" id="UP000283785"/>
    </source>
</evidence>
<dbReference type="RefSeq" id="WP_118062985.1">
    <property type="nucleotide sequence ID" value="NZ_QSAG01000001.1"/>
</dbReference>
<dbReference type="Proteomes" id="UP000283785">
    <property type="component" value="Unassembled WGS sequence"/>
</dbReference>
<accession>A0AA92TZQ1</accession>
<comment type="caution">
    <text evidence="1">The sequence shown here is derived from an EMBL/GenBank/DDBJ whole genome shotgun (WGS) entry which is preliminary data.</text>
</comment>
<sequence length="102" mass="12037">MVVFEKLCLNAQRMVLYVNNTREFYDIKCKITKVIEEYLKANKFVSVVRLMDNEDLKDLVFKAAKYHFKYDGEMPTQKERRQACAYLACTIINTAKDNLNLN</sequence>
<dbReference type="EMBL" id="QSAG01000001">
    <property type="protein sequence ID" value="RGW45022.1"/>
    <property type="molecule type" value="Genomic_DNA"/>
</dbReference>
<proteinExistence type="predicted"/>
<protein>
    <submittedName>
        <fullName evidence="1">Uncharacterized protein</fullName>
    </submittedName>
</protein>
<dbReference type="AlphaFoldDB" id="A0AA92TZQ1"/>
<reference evidence="1 2" key="1">
    <citation type="submission" date="2018-08" db="EMBL/GenBank/DDBJ databases">
        <title>A genome reference for cultivated species of the human gut microbiota.</title>
        <authorList>
            <person name="Zou Y."/>
            <person name="Xue W."/>
            <person name="Luo G."/>
        </authorList>
    </citation>
    <scope>NUCLEOTIDE SEQUENCE [LARGE SCALE GENOMIC DNA]</scope>
    <source>
        <strain evidence="1 2">AF12-50</strain>
    </source>
</reference>
<gene>
    <name evidence="1" type="ORF">DWV76_00450</name>
</gene>